<sequence>MALPSRWKELYQFGRMQSNADDHPVQRVLVNNSGETRS</sequence>
<proteinExistence type="predicted"/>
<name>A0A8S5R522_9CAUD</name>
<accession>A0A8S5R522</accession>
<evidence type="ECO:0000313" key="1">
    <source>
        <dbReference type="EMBL" id="DAE26226.1"/>
    </source>
</evidence>
<reference evidence="1" key="1">
    <citation type="journal article" date="2021" name="Proc. Natl. Acad. Sci. U.S.A.">
        <title>A Catalog of Tens of Thousands of Viruses from Human Metagenomes Reveals Hidden Associations with Chronic Diseases.</title>
        <authorList>
            <person name="Tisza M.J."/>
            <person name="Buck C.B."/>
        </authorList>
    </citation>
    <scope>NUCLEOTIDE SEQUENCE</scope>
    <source>
        <strain evidence="1">CtcMb1</strain>
    </source>
</reference>
<dbReference type="EMBL" id="BK015811">
    <property type="protein sequence ID" value="DAE26226.1"/>
    <property type="molecule type" value="Genomic_DNA"/>
</dbReference>
<organism evidence="1">
    <name type="scientific">Siphoviridae sp. ctcMb1</name>
    <dbReference type="NCBI Taxonomy" id="2827276"/>
    <lineage>
        <taxon>Viruses</taxon>
        <taxon>Duplodnaviria</taxon>
        <taxon>Heunggongvirae</taxon>
        <taxon>Uroviricota</taxon>
        <taxon>Caudoviricetes</taxon>
    </lineage>
</organism>
<protein>
    <submittedName>
        <fullName evidence="1">Uncharacterized protein</fullName>
    </submittedName>
</protein>